<feature type="transmembrane region" description="Helical" evidence="7">
    <location>
        <begin position="12"/>
        <end position="29"/>
    </location>
</feature>
<dbReference type="EMBL" id="JAGTXO010000013">
    <property type="protein sequence ID" value="KAG8464422.1"/>
    <property type="molecule type" value="Genomic_DNA"/>
</dbReference>
<evidence type="ECO:0000313" key="10">
    <source>
        <dbReference type="Proteomes" id="UP000751190"/>
    </source>
</evidence>
<dbReference type="Proteomes" id="UP000751190">
    <property type="component" value="Unassembled WGS sequence"/>
</dbReference>
<keyword evidence="4 7" id="KW-1133">Transmembrane helix</keyword>
<evidence type="ECO:0000313" key="9">
    <source>
        <dbReference type="EMBL" id="KAG8464422.1"/>
    </source>
</evidence>
<dbReference type="Pfam" id="PF00939">
    <property type="entry name" value="Na_sulph_symp"/>
    <property type="match status" value="1"/>
</dbReference>
<reference evidence="9" key="1">
    <citation type="submission" date="2021-05" db="EMBL/GenBank/DDBJ databases">
        <title>The genome of the haptophyte Pavlova lutheri (Diacronema luteri, Pavlovales) - a model for lipid biosynthesis in eukaryotic algae.</title>
        <authorList>
            <person name="Hulatt C.J."/>
            <person name="Posewitz M.C."/>
        </authorList>
    </citation>
    <scope>NUCLEOTIDE SEQUENCE</scope>
    <source>
        <strain evidence="9">NIVA-4/92</strain>
    </source>
</reference>
<protein>
    <recommendedName>
        <fullName evidence="8">Citrate transporter-like domain-containing protein</fullName>
    </recommendedName>
</protein>
<feature type="transmembrane region" description="Helical" evidence="7">
    <location>
        <begin position="573"/>
        <end position="593"/>
    </location>
</feature>
<evidence type="ECO:0000256" key="3">
    <source>
        <dbReference type="ARBA" id="ARBA00022692"/>
    </source>
</evidence>
<evidence type="ECO:0000256" key="5">
    <source>
        <dbReference type="ARBA" id="ARBA00023136"/>
    </source>
</evidence>
<evidence type="ECO:0000256" key="6">
    <source>
        <dbReference type="SAM" id="MobiDB-lite"/>
    </source>
</evidence>
<evidence type="ECO:0000256" key="1">
    <source>
        <dbReference type="ARBA" id="ARBA00004141"/>
    </source>
</evidence>
<dbReference type="OMA" id="ASKHIEW"/>
<gene>
    <name evidence="9" type="ORF">KFE25_003485</name>
</gene>
<feature type="transmembrane region" description="Helical" evidence="7">
    <location>
        <begin position="692"/>
        <end position="713"/>
    </location>
</feature>
<keyword evidence="2" id="KW-0813">Transport</keyword>
<dbReference type="Pfam" id="PF03600">
    <property type="entry name" value="CitMHS"/>
    <property type="match status" value="1"/>
</dbReference>
<dbReference type="OrthoDB" id="6493944at2759"/>
<feature type="transmembrane region" description="Helical" evidence="7">
    <location>
        <begin position="118"/>
        <end position="136"/>
    </location>
</feature>
<feature type="transmembrane region" description="Helical" evidence="7">
    <location>
        <begin position="372"/>
        <end position="395"/>
    </location>
</feature>
<evidence type="ECO:0000256" key="7">
    <source>
        <dbReference type="SAM" id="Phobius"/>
    </source>
</evidence>
<evidence type="ECO:0000256" key="4">
    <source>
        <dbReference type="ARBA" id="ARBA00022989"/>
    </source>
</evidence>
<feature type="transmembrane region" description="Helical" evidence="7">
    <location>
        <begin position="50"/>
        <end position="68"/>
    </location>
</feature>
<comment type="subcellular location">
    <subcellularLocation>
        <location evidence="1">Membrane</location>
        <topology evidence="1">Multi-pass membrane protein</topology>
    </subcellularLocation>
</comment>
<keyword evidence="10" id="KW-1185">Reference proteome</keyword>
<keyword evidence="5 7" id="KW-0472">Membrane</keyword>
<name>A0A8J6C7E3_DIALT</name>
<keyword evidence="3 7" id="KW-0812">Transmembrane</keyword>
<dbReference type="InterPro" id="IPR004680">
    <property type="entry name" value="Cit_transptr-like_dom"/>
</dbReference>
<dbReference type="GO" id="GO:0005886">
    <property type="term" value="C:plasma membrane"/>
    <property type="evidence" value="ECO:0007669"/>
    <property type="project" value="TreeGrafter"/>
</dbReference>
<proteinExistence type="predicted"/>
<feature type="domain" description="Citrate transporter-like" evidence="8">
    <location>
        <begin position="45"/>
        <end position="171"/>
    </location>
</feature>
<dbReference type="AlphaFoldDB" id="A0A8J6C7E3"/>
<dbReference type="GO" id="GO:0015556">
    <property type="term" value="F:C4-dicarboxylate transmembrane transporter activity"/>
    <property type="evidence" value="ECO:0007669"/>
    <property type="project" value="UniProtKB-ARBA"/>
</dbReference>
<sequence length="747" mass="76902">MLGPLERRPEASVALWLVVWLPLLGLDMPPAPARMLYVTAVMASLWMHKPIPLVVTSLLPLILLPALGVRPAKAVASAYMSDANMLFLGGFMVAAAVERCGLHRRLATSILLRTAGEPRLLLLGFMLATALLSAFMSNTATAAMQVPLAEGVIRRMQSARRRAVAPLSLGAWRAPDGRGGSPRRPERGASGGALFVRGTAEADCEARGTMPLRVTCAADSCDFASEHAPHRGDALAHDDAADGDARANGARGAQTAAVEMAEHKPFSSRLAPAAVSRVAPHGAGPACAWGGAPVHAVATPSPGAPASDGCAGAGAGADEEDGEIAGFAKSLLLGIAYSSSLGGISTLTGTGPNLVLVGQLSAIFPAAPQLSFVLWAAYALPIVLCLLLTTWLLLLAVEWRRRRRSCAAGRAPAARLAVDGASLRAEQRALGALTSAERSTLCVLVATLIAWVTRHPVVCPGWDALFRPGYVSDTTVVAMSTVLLFVLPGGDGPPGRAQTAERGGQPADGGAAPLGARAQLASPQHAPRRRSPPAHQPRPLQAETSATRRLARPKQPPPRLLDWETARLIPWDVVLLLGGGFALADGFGASGLSRLLACRLLGSPLVSTVSLPALLLLVCATVTAVTEVCSNVATSTIVLPILATLAQALRIDPRLLMVPATISTSLAFMLPVSTPPNAIAFATGRLEVRDMLAPGLALNVAGALVIVCGTLLYGRAVLGISLDAPPAWAVPSGAAMAGGTCDGPGGV</sequence>
<feature type="region of interest" description="Disordered" evidence="6">
    <location>
        <begin position="493"/>
        <end position="558"/>
    </location>
</feature>
<comment type="caution">
    <text evidence="9">The sequence shown here is derived from an EMBL/GenBank/DDBJ whole genome shotgun (WGS) entry which is preliminary data.</text>
</comment>
<feature type="transmembrane region" description="Helical" evidence="7">
    <location>
        <begin position="613"/>
        <end position="643"/>
    </location>
</feature>
<evidence type="ECO:0000256" key="2">
    <source>
        <dbReference type="ARBA" id="ARBA00022448"/>
    </source>
</evidence>
<evidence type="ECO:0000259" key="8">
    <source>
        <dbReference type="Pfam" id="PF03600"/>
    </source>
</evidence>
<dbReference type="PANTHER" id="PTHR10283:SF82">
    <property type="entry name" value="SOLUTE CARRIER FAMILY 13 MEMBER 2"/>
    <property type="match status" value="1"/>
</dbReference>
<feature type="transmembrane region" description="Helical" evidence="7">
    <location>
        <begin position="655"/>
        <end position="672"/>
    </location>
</feature>
<accession>A0A8J6C7E3</accession>
<dbReference type="InterPro" id="IPR001898">
    <property type="entry name" value="SLC13A/DASS"/>
</dbReference>
<dbReference type="GO" id="GO:0005310">
    <property type="term" value="F:dicarboxylic acid transmembrane transporter activity"/>
    <property type="evidence" value="ECO:0007669"/>
    <property type="project" value="UniProtKB-ARBA"/>
</dbReference>
<dbReference type="PANTHER" id="PTHR10283">
    <property type="entry name" value="SOLUTE CARRIER FAMILY 13 MEMBER"/>
    <property type="match status" value="1"/>
</dbReference>
<organism evidence="9 10">
    <name type="scientific">Diacronema lutheri</name>
    <name type="common">Unicellular marine alga</name>
    <name type="synonym">Monochrysis lutheri</name>
    <dbReference type="NCBI Taxonomy" id="2081491"/>
    <lineage>
        <taxon>Eukaryota</taxon>
        <taxon>Haptista</taxon>
        <taxon>Haptophyta</taxon>
        <taxon>Pavlovophyceae</taxon>
        <taxon>Pavlovales</taxon>
        <taxon>Pavlovaceae</taxon>
        <taxon>Diacronema</taxon>
    </lineage>
</organism>